<evidence type="ECO:0000313" key="2">
    <source>
        <dbReference type="Proteomes" id="UP000295325"/>
    </source>
</evidence>
<name>A0A4V3ES02_9CLOT</name>
<dbReference type="AlphaFoldDB" id="A0A4V3ES02"/>
<dbReference type="Proteomes" id="UP000295325">
    <property type="component" value="Unassembled WGS sequence"/>
</dbReference>
<reference evidence="1 2" key="1">
    <citation type="submission" date="2019-03" db="EMBL/GenBank/DDBJ databases">
        <title>Genomic Encyclopedia of Type Strains, Phase IV (KMG-IV): sequencing the most valuable type-strain genomes for metagenomic binning, comparative biology and taxonomic classification.</title>
        <authorList>
            <person name="Goeker M."/>
        </authorList>
    </citation>
    <scope>NUCLEOTIDE SEQUENCE [LARGE SCALE GENOMIC DNA]</scope>
    <source>
        <strain evidence="1 2">DSM 24455</strain>
    </source>
</reference>
<dbReference type="OrthoDB" id="1912932at2"/>
<keyword evidence="2" id="KW-1185">Reference proteome</keyword>
<gene>
    <name evidence="1" type="ORF">EDD71_12420</name>
</gene>
<protein>
    <submittedName>
        <fullName evidence="1">Uncharacterized protein</fullName>
    </submittedName>
</protein>
<proteinExistence type="predicted"/>
<organism evidence="1 2">
    <name type="scientific">Fonticella tunisiensis</name>
    <dbReference type="NCBI Taxonomy" id="1096341"/>
    <lineage>
        <taxon>Bacteria</taxon>
        <taxon>Bacillati</taxon>
        <taxon>Bacillota</taxon>
        <taxon>Clostridia</taxon>
        <taxon>Eubacteriales</taxon>
        <taxon>Clostridiaceae</taxon>
        <taxon>Fonticella</taxon>
    </lineage>
</organism>
<evidence type="ECO:0000313" key="1">
    <source>
        <dbReference type="EMBL" id="TDT50807.1"/>
    </source>
</evidence>
<sequence>MSKLYYCTRCKRVVKSDLSCDFCKNETLKELVAGAPVNVIGSKLKGKVLKIKDGVVRLLIRDESNNKFIREYEAEKVRKIL</sequence>
<dbReference type="RefSeq" id="WP_133628959.1">
    <property type="nucleotide sequence ID" value="NZ_SOAZ01000024.1"/>
</dbReference>
<accession>A0A4V3ES02</accession>
<dbReference type="EMBL" id="SOAZ01000024">
    <property type="protein sequence ID" value="TDT50807.1"/>
    <property type="molecule type" value="Genomic_DNA"/>
</dbReference>
<comment type="caution">
    <text evidence="1">The sequence shown here is derived from an EMBL/GenBank/DDBJ whole genome shotgun (WGS) entry which is preliminary data.</text>
</comment>